<sequence>MDKFEIVSSNFLELASEQRLRILSALNSKPHRVTMLAKKLDVTSQEIHRNLERLSNSGFVIKKPDEHYYITTTGQLMLSQMPIMFFVTKNQKYFSTHDIGILPAKFSRRLGVLENCEHVKGVTNVLDKWKKIYQNSTEFINDMINESPSGMDEILIKRVNNGVKYRHIVTSDLEEPEDRVSDLKKLGYYDLIKNNKIERKEITTTKTILILNEKEAGIIFPTLDGQPDLRHMFYGNSGMFLDWAVDYFEYYWKKAKNISRVNNHK</sequence>
<dbReference type="InterPro" id="IPR036390">
    <property type="entry name" value="WH_DNA-bd_sf"/>
</dbReference>
<dbReference type="Pfam" id="PF25213">
    <property type="entry name" value="HVO_A0261_N"/>
    <property type="match status" value="1"/>
</dbReference>
<dbReference type="PATRIC" id="fig|1229909.8.peg.425"/>
<dbReference type="Proteomes" id="UP000006100">
    <property type="component" value="Chromosome"/>
</dbReference>
<dbReference type="InterPro" id="IPR036388">
    <property type="entry name" value="WH-like_DNA-bd_sf"/>
</dbReference>
<dbReference type="AlphaFoldDB" id="K0BB42"/>
<gene>
    <name evidence="2" type="ORF">NSED_02025</name>
</gene>
<evidence type="ECO:0000313" key="2">
    <source>
        <dbReference type="EMBL" id="AFS82215.1"/>
    </source>
</evidence>
<dbReference type="Gene3D" id="1.10.10.10">
    <property type="entry name" value="Winged helix-like DNA-binding domain superfamily/Winged helix DNA-binding domain"/>
    <property type="match status" value="1"/>
</dbReference>
<keyword evidence="3" id="KW-1185">Reference proteome</keyword>
<dbReference type="eggNOG" id="arCOG04362">
    <property type="taxonomic scope" value="Archaea"/>
</dbReference>
<dbReference type="InterPro" id="IPR011991">
    <property type="entry name" value="ArsR-like_HTH"/>
</dbReference>
<reference evidence="2 3" key="1">
    <citation type="journal article" date="2012" name="J. Bacteriol.">
        <title>Draft Genome Sequence of an Ammonia-Oxidizing Archaeon, "Candidatus Nitrosopumilus sediminis" AR2, from Svalbard in the Arctic Circle.</title>
        <authorList>
            <person name="Park S.J."/>
            <person name="Kim J.G."/>
            <person name="Jung M.Y."/>
            <person name="Kim S.J."/>
            <person name="Cha I.T."/>
            <person name="Ghai R."/>
            <person name="Martin-Cuadrado A.B."/>
            <person name="Rodriguez-Valera F."/>
            <person name="Rhee S.K."/>
        </authorList>
    </citation>
    <scope>NUCLEOTIDE SEQUENCE [LARGE SCALE GENOMIC DNA]</scope>
    <source>
        <strain evidence="2 3">AR2</strain>
    </source>
</reference>
<dbReference type="HOGENOM" id="CLU_062767_3_0_2"/>
<dbReference type="OrthoDB" id="11410at2157"/>
<dbReference type="SUPFAM" id="SSF46785">
    <property type="entry name" value="Winged helix' DNA-binding domain"/>
    <property type="match status" value="1"/>
</dbReference>
<dbReference type="InterPro" id="IPR057527">
    <property type="entry name" value="HVO_A0261-like_N"/>
</dbReference>
<dbReference type="CDD" id="cd00090">
    <property type="entry name" value="HTH_ARSR"/>
    <property type="match status" value="1"/>
</dbReference>
<dbReference type="PROSITE" id="PS50987">
    <property type="entry name" value="HTH_ARSR_2"/>
    <property type="match status" value="1"/>
</dbReference>
<dbReference type="GeneID" id="13697422"/>
<dbReference type="InterPro" id="IPR001845">
    <property type="entry name" value="HTH_ArsR_DNA-bd_dom"/>
</dbReference>
<dbReference type="RefSeq" id="WP_014964587.1">
    <property type="nucleotide sequence ID" value="NC_018656.1"/>
</dbReference>
<evidence type="ECO:0000313" key="3">
    <source>
        <dbReference type="Proteomes" id="UP000006100"/>
    </source>
</evidence>
<proteinExistence type="predicted"/>
<organism evidence="2 3">
    <name type="scientific">Candidatus Nitrosopumilus sediminis</name>
    <dbReference type="NCBI Taxonomy" id="1229909"/>
    <lineage>
        <taxon>Archaea</taxon>
        <taxon>Nitrososphaerota</taxon>
        <taxon>Nitrososphaeria</taxon>
        <taxon>Nitrosopumilales</taxon>
        <taxon>Nitrosopumilaceae</taxon>
        <taxon>Nitrosopumilus</taxon>
    </lineage>
</organism>
<name>K0BB42_9ARCH</name>
<accession>K0BB42</accession>
<protein>
    <submittedName>
        <fullName evidence="2">Transcriptional regulator protein-like protein</fullName>
    </submittedName>
</protein>
<dbReference type="GO" id="GO:0003700">
    <property type="term" value="F:DNA-binding transcription factor activity"/>
    <property type="evidence" value="ECO:0007669"/>
    <property type="project" value="InterPro"/>
</dbReference>
<feature type="domain" description="HTH arsR-type" evidence="1">
    <location>
        <begin position="1"/>
        <end position="93"/>
    </location>
</feature>
<dbReference type="EMBL" id="CP003843">
    <property type="protein sequence ID" value="AFS82215.1"/>
    <property type="molecule type" value="Genomic_DNA"/>
</dbReference>
<dbReference type="KEGG" id="nir:NSED_02025"/>
<evidence type="ECO:0000259" key="1">
    <source>
        <dbReference type="PROSITE" id="PS50987"/>
    </source>
</evidence>